<sequence>MKQSILIPVINNGFEINYFIKKNPYRNWLKSEDVTWDDFSQIENLFRLHRHDVMEILVFLEGECDFFCEGKSYSLRKGDVVIIPPYAVHQATVKDFDNYERIIINISKHLLDDFISSSPSMNEHIVHQKTLGSYVLHLHSKKFQDILSLLEQLNDKITNEKDNLSFSTTYLFYQLIQIIFDPTSSMPNLNNTNEHDQRFLSILEHIELYLTEPELSLVSVSNHFHLNKYYFSHYFKKNMNLSFYRYVSLKRLAYAVTMIKQNQISIEKIALKCGFLDYSSFYRLFKKEYNLSPKKLQKEYKNVHQSN</sequence>
<dbReference type="InterPro" id="IPR018060">
    <property type="entry name" value="HTH_AraC"/>
</dbReference>
<evidence type="ECO:0000256" key="2">
    <source>
        <dbReference type="ARBA" id="ARBA00023125"/>
    </source>
</evidence>
<keyword evidence="2" id="KW-0238">DNA-binding</keyword>
<name>A0A9J6ZKE0_9BACL</name>
<dbReference type="GO" id="GO:0003700">
    <property type="term" value="F:DNA-binding transcription factor activity"/>
    <property type="evidence" value="ECO:0007669"/>
    <property type="project" value="InterPro"/>
</dbReference>
<dbReference type="Proteomes" id="UP001056756">
    <property type="component" value="Chromosome"/>
</dbReference>
<evidence type="ECO:0000259" key="4">
    <source>
        <dbReference type="PROSITE" id="PS01124"/>
    </source>
</evidence>
<gene>
    <name evidence="5" type="ORF">NAG76_11015</name>
</gene>
<dbReference type="KEGG" id="plig:NAG76_11015"/>
<accession>A0A9J6ZKE0</accession>
<keyword evidence="1" id="KW-0805">Transcription regulation</keyword>
<dbReference type="PANTHER" id="PTHR43280:SF34">
    <property type="entry name" value="ARAC-FAMILY TRANSCRIPTIONAL REGULATOR"/>
    <property type="match status" value="1"/>
</dbReference>
<dbReference type="InterPro" id="IPR003313">
    <property type="entry name" value="AraC-bd"/>
</dbReference>
<dbReference type="Gene3D" id="2.60.120.10">
    <property type="entry name" value="Jelly Rolls"/>
    <property type="match status" value="1"/>
</dbReference>
<keyword evidence="3" id="KW-0804">Transcription</keyword>
<dbReference type="PANTHER" id="PTHR43280">
    <property type="entry name" value="ARAC-FAMILY TRANSCRIPTIONAL REGULATOR"/>
    <property type="match status" value="1"/>
</dbReference>
<dbReference type="InterPro" id="IPR018062">
    <property type="entry name" value="HTH_AraC-typ_CS"/>
</dbReference>
<dbReference type="Pfam" id="PF02311">
    <property type="entry name" value="AraC_binding"/>
    <property type="match status" value="1"/>
</dbReference>
<feature type="domain" description="HTH araC/xylS-type" evidence="4">
    <location>
        <begin position="200"/>
        <end position="299"/>
    </location>
</feature>
<dbReference type="InterPro" id="IPR014710">
    <property type="entry name" value="RmlC-like_jellyroll"/>
</dbReference>
<proteinExistence type="predicted"/>
<reference evidence="5" key="1">
    <citation type="submission" date="2022-05" db="EMBL/GenBank/DDBJ databases">
        <title>Novel bacterial taxa in a minimal lignocellulolytic consortium and its capacity to transform plastics disclosed by genome-resolved metagenomics.</title>
        <authorList>
            <person name="Rodriguez C.A.D."/>
            <person name="Diaz-Garcia L."/>
            <person name="Herrera K."/>
            <person name="Tarazona N.A."/>
            <person name="Sproer C."/>
            <person name="Overmann J."/>
            <person name="Jimenez D.J."/>
        </authorList>
    </citation>
    <scope>NUCLEOTIDE SEQUENCE</scope>
    <source>
        <strain evidence="5">MAG5</strain>
    </source>
</reference>
<dbReference type="PROSITE" id="PS01124">
    <property type="entry name" value="HTH_ARAC_FAMILY_2"/>
    <property type="match status" value="1"/>
</dbReference>
<protein>
    <submittedName>
        <fullName evidence="5">AraC family transcriptional regulator</fullName>
    </submittedName>
</protein>
<dbReference type="InterPro" id="IPR009057">
    <property type="entry name" value="Homeodomain-like_sf"/>
</dbReference>
<dbReference type="InterPro" id="IPR037923">
    <property type="entry name" value="HTH-like"/>
</dbReference>
<dbReference type="SMART" id="SM00342">
    <property type="entry name" value="HTH_ARAC"/>
    <property type="match status" value="1"/>
</dbReference>
<dbReference type="PROSITE" id="PS00041">
    <property type="entry name" value="HTH_ARAC_FAMILY_1"/>
    <property type="match status" value="1"/>
</dbReference>
<dbReference type="AlphaFoldDB" id="A0A9J6ZKE0"/>
<evidence type="ECO:0000313" key="5">
    <source>
        <dbReference type="EMBL" id="URN96715.1"/>
    </source>
</evidence>
<dbReference type="Gene3D" id="1.10.10.60">
    <property type="entry name" value="Homeodomain-like"/>
    <property type="match status" value="2"/>
</dbReference>
<evidence type="ECO:0000256" key="1">
    <source>
        <dbReference type="ARBA" id="ARBA00023015"/>
    </source>
</evidence>
<evidence type="ECO:0000313" key="6">
    <source>
        <dbReference type="Proteomes" id="UP001056756"/>
    </source>
</evidence>
<dbReference type="EMBL" id="CP097899">
    <property type="protein sequence ID" value="URN96715.1"/>
    <property type="molecule type" value="Genomic_DNA"/>
</dbReference>
<evidence type="ECO:0000256" key="3">
    <source>
        <dbReference type="ARBA" id="ARBA00023163"/>
    </source>
</evidence>
<organism evidence="5 6">
    <name type="scientific">Candidatus Pristimantibacillus lignocellulolyticus</name>
    <dbReference type="NCBI Taxonomy" id="2994561"/>
    <lineage>
        <taxon>Bacteria</taxon>
        <taxon>Bacillati</taxon>
        <taxon>Bacillota</taxon>
        <taxon>Bacilli</taxon>
        <taxon>Bacillales</taxon>
        <taxon>Paenibacillaceae</taxon>
        <taxon>Candidatus Pristimantibacillus</taxon>
    </lineage>
</organism>
<dbReference type="GO" id="GO:0043565">
    <property type="term" value="F:sequence-specific DNA binding"/>
    <property type="evidence" value="ECO:0007669"/>
    <property type="project" value="InterPro"/>
</dbReference>
<dbReference type="Pfam" id="PF12833">
    <property type="entry name" value="HTH_18"/>
    <property type="match status" value="1"/>
</dbReference>
<dbReference type="SUPFAM" id="SSF51215">
    <property type="entry name" value="Regulatory protein AraC"/>
    <property type="match status" value="1"/>
</dbReference>
<dbReference type="SUPFAM" id="SSF46689">
    <property type="entry name" value="Homeodomain-like"/>
    <property type="match status" value="1"/>
</dbReference>